<feature type="domain" description="Fe2OG dioxygenase" evidence="4">
    <location>
        <begin position="180"/>
        <end position="281"/>
    </location>
</feature>
<keyword evidence="6" id="KW-1185">Reference proteome</keyword>
<evidence type="ECO:0000313" key="5">
    <source>
        <dbReference type="EMBL" id="KAF9612834.1"/>
    </source>
</evidence>
<dbReference type="PROSITE" id="PS51471">
    <property type="entry name" value="FE2OG_OXY"/>
    <property type="match status" value="1"/>
</dbReference>
<protein>
    <recommendedName>
        <fullName evidence="4">Fe2OG dioxygenase domain-containing protein</fullName>
    </recommendedName>
</protein>
<dbReference type="SUPFAM" id="SSF51197">
    <property type="entry name" value="Clavaminate synthase-like"/>
    <property type="match status" value="1"/>
</dbReference>
<dbReference type="InterPro" id="IPR027443">
    <property type="entry name" value="IPNS-like_sf"/>
</dbReference>
<evidence type="ECO:0000256" key="2">
    <source>
        <dbReference type="ARBA" id="ARBA00023004"/>
    </source>
</evidence>
<dbReference type="GO" id="GO:0046872">
    <property type="term" value="F:metal ion binding"/>
    <property type="evidence" value="ECO:0007669"/>
    <property type="project" value="UniProtKB-KW"/>
</dbReference>
<dbReference type="AlphaFoldDB" id="A0A835M3P0"/>
<dbReference type="InterPro" id="IPR050231">
    <property type="entry name" value="Iron_ascorbate_oxido_reductase"/>
</dbReference>
<keyword evidence="2 3" id="KW-0408">Iron</keyword>
<dbReference type="EMBL" id="JADFTS010000003">
    <property type="protein sequence ID" value="KAF9612834.1"/>
    <property type="molecule type" value="Genomic_DNA"/>
</dbReference>
<dbReference type="Gene3D" id="2.60.120.330">
    <property type="entry name" value="B-lactam Antibiotic, Isopenicillin N Synthase, Chain"/>
    <property type="match status" value="1"/>
</dbReference>
<name>A0A835M3P0_9MAGN</name>
<accession>A0A835M3P0</accession>
<comment type="similarity">
    <text evidence="3">Belongs to the iron/ascorbate-dependent oxidoreductase family.</text>
</comment>
<evidence type="ECO:0000256" key="3">
    <source>
        <dbReference type="RuleBase" id="RU003682"/>
    </source>
</evidence>
<gene>
    <name evidence="5" type="ORF">IFM89_004244</name>
</gene>
<dbReference type="OrthoDB" id="288590at2759"/>
<sequence>MISSVTEIYPPVNLHHIAPLDFSLVREVPDSHAWPQLGSYSSGVEMVPVIDLNDTNVVKLVGQACETWGVFNITNHGISNCLLEEVESESRRLFSLPSQQKLKVLRSPDGITGYGLPRISPFFSKIMWHEGFTIRGNVLEEYQKEMKKLAERLLSVMVGALGIAREDVNWANPLGDEVNGAQTTLQLNSYPACPEPDRAMGMVPHTDTSLFTILCQSSTSGLQIFRDEVGWLTLPPQTGALTVNVGDLLHILSNARFPSVLHRAIVNNTHHRISTAFFYAPPISAQISPSSRLIDHQAPKYRSMSCGEYIGIKAKHLEKALSLVRL</sequence>
<dbReference type="InterPro" id="IPR026992">
    <property type="entry name" value="DIOX_N"/>
</dbReference>
<dbReference type="InterPro" id="IPR005123">
    <property type="entry name" value="Oxoglu/Fe-dep_dioxygenase_dom"/>
</dbReference>
<keyword evidence="3" id="KW-0560">Oxidoreductase</keyword>
<organism evidence="5 6">
    <name type="scientific">Coptis chinensis</name>
    <dbReference type="NCBI Taxonomy" id="261450"/>
    <lineage>
        <taxon>Eukaryota</taxon>
        <taxon>Viridiplantae</taxon>
        <taxon>Streptophyta</taxon>
        <taxon>Embryophyta</taxon>
        <taxon>Tracheophyta</taxon>
        <taxon>Spermatophyta</taxon>
        <taxon>Magnoliopsida</taxon>
        <taxon>Ranunculales</taxon>
        <taxon>Ranunculaceae</taxon>
        <taxon>Coptidoideae</taxon>
        <taxon>Coptis</taxon>
    </lineage>
</organism>
<keyword evidence="1 3" id="KW-0479">Metal-binding</keyword>
<comment type="caution">
    <text evidence="5">The sequence shown here is derived from an EMBL/GenBank/DDBJ whole genome shotgun (WGS) entry which is preliminary data.</text>
</comment>
<evidence type="ECO:0000259" key="4">
    <source>
        <dbReference type="PROSITE" id="PS51471"/>
    </source>
</evidence>
<evidence type="ECO:0000256" key="1">
    <source>
        <dbReference type="ARBA" id="ARBA00022723"/>
    </source>
</evidence>
<dbReference type="Proteomes" id="UP000631114">
    <property type="component" value="Unassembled WGS sequence"/>
</dbReference>
<proteinExistence type="inferred from homology"/>
<dbReference type="GO" id="GO:0016491">
    <property type="term" value="F:oxidoreductase activity"/>
    <property type="evidence" value="ECO:0007669"/>
    <property type="project" value="UniProtKB-KW"/>
</dbReference>
<dbReference type="Pfam" id="PF03171">
    <property type="entry name" value="2OG-FeII_Oxy"/>
    <property type="match status" value="1"/>
</dbReference>
<dbReference type="Pfam" id="PF14226">
    <property type="entry name" value="DIOX_N"/>
    <property type="match status" value="1"/>
</dbReference>
<dbReference type="InterPro" id="IPR044861">
    <property type="entry name" value="IPNS-like_FE2OG_OXY"/>
</dbReference>
<reference evidence="5 6" key="1">
    <citation type="submission" date="2020-10" db="EMBL/GenBank/DDBJ databases">
        <title>The Coptis chinensis genome and diversification of protoberbering-type alkaloids.</title>
        <authorList>
            <person name="Wang B."/>
            <person name="Shu S."/>
            <person name="Song C."/>
            <person name="Liu Y."/>
        </authorList>
    </citation>
    <scope>NUCLEOTIDE SEQUENCE [LARGE SCALE GENOMIC DNA]</scope>
    <source>
        <strain evidence="5">HL-2020</strain>
        <tissue evidence="5">Leaf</tissue>
    </source>
</reference>
<dbReference type="PANTHER" id="PTHR47990">
    <property type="entry name" value="2-OXOGLUTARATE (2OG) AND FE(II)-DEPENDENT OXYGENASE SUPERFAMILY PROTEIN-RELATED"/>
    <property type="match status" value="1"/>
</dbReference>
<evidence type="ECO:0000313" key="6">
    <source>
        <dbReference type="Proteomes" id="UP000631114"/>
    </source>
</evidence>